<comment type="caution">
    <text evidence="1">The sequence shown here is derived from an EMBL/GenBank/DDBJ whole genome shotgun (WGS) entry which is preliminary data.</text>
</comment>
<accession>A0A9N9VH37</accession>
<protein>
    <submittedName>
        <fullName evidence="1">Uncharacterized protein</fullName>
    </submittedName>
</protein>
<reference evidence="1" key="1">
    <citation type="submission" date="2021-10" db="EMBL/GenBank/DDBJ databases">
        <authorList>
            <person name="Piombo E."/>
        </authorList>
    </citation>
    <scope>NUCLEOTIDE SEQUENCE</scope>
</reference>
<feature type="non-terminal residue" evidence="1">
    <location>
        <position position="241"/>
    </location>
</feature>
<dbReference type="EMBL" id="CABFNQ020000717">
    <property type="protein sequence ID" value="CAH0026132.1"/>
    <property type="molecule type" value="Genomic_DNA"/>
</dbReference>
<dbReference type="Proteomes" id="UP000696573">
    <property type="component" value="Unassembled WGS sequence"/>
</dbReference>
<organism evidence="1 2">
    <name type="scientific">Clonostachys rhizophaga</name>
    <dbReference type="NCBI Taxonomy" id="160324"/>
    <lineage>
        <taxon>Eukaryota</taxon>
        <taxon>Fungi</taxon>
        <taxon>Dikarya</taxon>
        <taxon>Ascomycota</taxon>
        <taxon>Pezizomycotina</taxon>
        <taxon>Sordariomycetes</taxon>
        <taxon>Hypocreomycetidae</taxon>
        <taxon>Hypocreales</taxon>
        <taxon>Bionectriaceae</taxon>
        <taxon>Clonostachys</taxon>
    </lineage>
</organism>
<gene>
    <name evidence="1" type="ORF">CRHIZ90672A_00009655</name>
</gene>
<dbReference type="AlphaFoldDB" id="A0A9N9VH37"/>
<evidence type="ECO:0000313" key="1">
    <source>
        <dbReference type="EMBL" id="CAH0026132.1"/>
    </source>
</evidence>
<dbReference type="OrthoDB" id="5419928at2759"/>
<proteinExistence type="predicted"/>
<feature type="non-terminal residue" evidence="1">
    <location>
        <position position="1"/>
    </location>
</feature>
<sequence>IRIFILFGWSEGNPWNGGRRSLCSLRIVSAFRIWQRDHRGPNHHDTSHSNSKIFYREGNYRDWCEDMEEDPMPLWRKWETREQNRAICREHDCDGFEGYCDAVRNPLESHGFTQSFQLHQDLLKQDPLSIWIEYIYYQCWWLDYYIMALDRKQQHMKEEWSKAQFGNLFGVGEGSMGANCEDEKISLPFDFFAQSLTIAALKDQLKRATGAFQNTNPAVRDAEALLSRPRDDRQERRREEL</sequence>
<name>A0A9N9VH37_9HYPO</name>
<keyword evidence="2" id="KW-1185">Reference proteome</keyword>
<evidence type="ECO:0000313" key="2">
    <source>
        <dbReference type="Proteomes" id="UP000696573"/>
    </source>
</evidence>